<dbReference type="GO" id="GO:0016787">
    <property type="term" value="F:hydrolase activity"/>
    <property type="evidence" value="ECO:0007669"/>
    <property type="project" value="UniProtKB-KW"/>
</dbReference>
<dbReference type="EMBL" id="CP001616">
    <property type="protein sequence ID" value="ACQ93514.1"/>
    <property type="molecule type" value="Genomic_DNA"/>
</dbReference>
<dbReference type="AlphaFoldDB" id="C4LFZ7"/>
<protein>
    <submittedName>
        <fullName evidence="2">Metal dependent phosphohydrolase</fullName>
    </submittedName>
</protein>
<dbReference type="KEGG" id="tau:Tola_1911"/>
<dbReference type="eggNOG" id="COG3481">
    <property type="taxonomic scope" value="Bacteria"/>
</dbReference>
<keyword evidence="3" id="KW-1185">Reference proteome</keyword>
<accession>C4LFZ7</accession>
<proteinExistence type="predicted"/>
<dbReference type="SMART" id="SM00471">
    <property type="entry name" value="HDc"/>
    <property type="match status" value="1"/>
</dbReference>
<reference evidence="3" key="1">
    <citation type="submission" date="2009-05" db="EMBL/GenBank/DDBJ databases">
        <title>Complete sequence of Tolumonas auensis DSM 9187.</title>
        <authorList>
            <consortium name="US DOE Joint Genome Institute"/>
            <person name="Lucas S."/>
            <person name="Copeland A."/>
            <person name="Lapidus A."/>
            <person name="Glavina del Rio T."/>
            <person name="Tice H."/>
            <person name="Bruce D."/>
            <person name="Goodwin L."/>
            <person name="Pitluck S."/>
            <person name="Chertkov O."/>
            <person name="Brettin T."/>
            <person name="Detter J.C."/>
            <person name="Han C."/>
            <person name="Larimer F."/>
            <person name="Land M."/>
            <person name="Hauser L."/>
            <person name="Kyrpides N."/>
            <person name="Mikhailova N."/>
            <person name="Spring S."/>
            <person name="Beller H."/>
        </authorList>
    </citation>
    <scope>NUCLEOTIDE SEQUENCE [LARGE SCALE GENOMIC DNA]</scope>
    <source>
        <strain evidence="3">DSM 9187 / TA4</strain>
    </source>
</reference>
<dbReference type="Pfam" id="PF08668">
    <property type="entry name" value="HDOD"/>
    <property type="match status" value="1"/>
</dbReference>
<keyword evidence="2" id="KW-0378">Hydrolase</keyword>
<evidence type="ECO:0000313" key="2">
    <source>
        <dbReference type="EMBL" id="ACQ93514.1"/>
    </source>
</evidence>
<sequence length="298" mass="34624">MNFVTNHPECAELIWASRIEGTQWLFHSLNRKLQLSMQQDDIKSINPDGQWVICFFNDAGVLPKIDKITVLKGLFSEEHHQLINFHFKQALPQHKEIVRDLWYFYSILPEGVIREFLYQILSDRIFITAFFSARGSHRHHHEYIGGLLEHSYEVAFNSALLAKQFRLGPMTTSIAFIAGLLHDAGKIELYYNHPCEDGICAQHEMLTFMLLKSQLQYLRNNSPRYFEAISGCLKTKVPSVPASYIVETLVRMADKVSTDVYLAKAAFRNVPDFYWYTKSKMDNQVYKRLDAYSVIQTE</sequence>
<feature type="domain" description="HD/PDEase" evidence="1">
    <location>
        <begin position="143"/>
        <end position="227"/>
    </location>
</feature>
<dbReference type="RefSeq" id="WP_015878982.1">
    <property type="nucleotide sequence ID" value="NC_012691.1"/>
</dbReference>
<reference evidence="2 3" key="2">
    <citation type="journal article" date="2011" name="Stand. Genomic Sci.">
        <title>Complete genome sequence of Tolumonas auensis type strain (TA 4).</title>
        <authorList>
            <person name="Chertkov O."/>
            <person name="Copeland A."/>
            <person name="Lucas S."/>
            <person name="Lapidus A."/>
            <person name="Berry K.W."/>
            <person name="Detter J.C."/>
            <person name="Del Rio T.G."/>
            <person name="Hammon N."/>
            <person name="Dalin E."/>
            <person name="Tice H."/>
            <person name="Pitluck S."/>
            <person name="Richardson P."/>
            <person name="Bruce D."/>
            <person name="Goodwin L."/>
            <person name="Han C."/>
            <person name="Tapia R."/>
            <person name="Saunders E."/>
            <person name="Schmutz J."/>
            <person name="Brettin T."/>
            <person name="Larimer F."/>
            <person name="Land M."/>
            <person name="Hauser L."/>
            <person name="Spring S."/>
            <person name="Rohde M."/>
            <person name="Kyrpides N.C."/>
            <person name="Ivanova N."/>
            <person name="Goker M."/>
            <person name="Beller H.R."/>
            <person name="Klenk H.P."/>
            <person name="Woyke T."/>
        </authorList>
    </citation>
    <scope>NUCLEOTIDE SEQUENCE [LARGE SCALE GENOMIC DNA]</scope>
    <source>
        <strain evidence="3">DSM 9187 / TA4</strain>
    </source>
</reference>
<dbReference type="STRING" id="595494.Tola_1911"/>
<name>C4LFZ7_TOLAT</name>
<evidence type="ECO:0000259" key="1">
    <source>
        <dbReference type="SMART" id="SM00471"/>
    </source>
</evidence>
<dbReference type="Proteomes" id="UP000009073">
    <property type="component" value="Chromosome"/>
</dbReference>
<dbReference type="InterPro" id="IPR003607">
    <property type="entry name" value="HD/PDEase_dom"/>
</dbReference>
<dbReference type="Gene3D" id="1.10.3210.10">
    <property type="entry name" value="Hypothetical protein af1432"/>
    <property type="match status" value="1"/>
</dbReference>
<dbReference type="HOGENOM" id="CLU_933641_0_0_6"/>
<dbReference type="SUPFAM" id="SSF109604">
    <property type="entry name" value="HD-domain/PDEase-like"/>
    <property type="match status" value="1"/>
</dbReference>
<organism evidence="2 3">
    <name type="scientific">Tolumonas auensis (strain DSM 9187 / NBRC 110442 / TA 4)</name>
    <dbReference type="NCBI Taxonomy" id="595494"/>
    <lineage>
        <taxon>Bacteria</taxon>
        <taxon>Pseudomonadati</taxon>
        <taxon>Pseudomonadota</taxon>
        <taxon>Gammaproteobacteria</taxon>
        <taxon>Aeromonadales</taxon>
        <taxon>Aeromonadaceae</taxon>
        <taxon>Tolumonas</taxon>
    </lineage>
</organism>
<gene>
    <name evidence="2" type="ordered locus">Tola_1911</name>
</gene>
<evidence type="ECO:0000313" key="3">
    <source>
        <dbReference type="Proteomes" id="UP000009073"/>
    </source>
</evidence>
<dbReference type="InterPro" id="IPR013976">
    <property type="entry name" value="HDOD"/>
</dbReference>